<feature type="transmembrane region" description="Helical" evidence="7">
    <location>
        <begin position="528"/>
        <end position="550"/>
    </location>
</feature>
<evidence type="ECO:0000256" key="2">
    <source>
        <dbReference type="ARBA" id="ARBA00007755"/>
    </source>
</evidence>
<evidence type="ECO:0000256" key="6">
    <source>
        <dbReference type="ARBA" id="ARBA00023136"/>
    </source>
</evidence>
<feature type="domain" description="CstA N-terminal" evidence="8">
    <location>
        <begin position="360"/>
        <end position="502"/>
    </location>
</feature>
<keyword evidence="5 7" id="KW-1133">Transmembrane helix</keyword>
<feature type="transmembrane region" description="Helical" evidence="7">
    <location>
        <begin position="129"/>
        <end position="154"/>
    </location>
</feature>
<keyword evidence="4 7" id="KW-0812">Transmembrane</keyword>
<evidence type="ECO:0000256" key="4">
    <source>
        <dbReference type="ARBA" id="ARBA00022692"/>
    </source>
</evidence>
<dbReference type="RefSeq" id="WP_132282897.1">
    <property type="nucleotide sequence ID" value="NZ_SMGQ01000014.1"/>
</dbReference>
<dbReference type="InterPro" id="IPR003706">
    <property type="entry name" value="CstA_N"/>
</dbReference>
<dbReference type="GO" id="GO:0009267">
    <property type="term" value="P:cellular response to starvation"/>
    <property type="evidence" value="ECO:0007669"/>
    <property type="project" value="InterPro"/>
</dbReference>
<evidence type="ECO:0000313" key="10">
    <source>
        <dbReference type="Proteomes" id="UP000294545"/>
    </source>
</evidence>
<keyword evidence="10" id="KW-1185">Reference proteome</keyword>
<feature type="transmembrane region" description="Helical" evidence="7">
    <location>
        <begin position="61"/>
        <end position="79"/>
    </location>
</feature>
<evidence type="ECO:0000313" key="9">
    <source>
        <dbReference type="EMBL" id="TCK92465.1"/>
    </source>
</evidence>
<organism evidence="9 10">
    <name type="scientific">Natranaerovirga hydrolytica</name>
    <dbReference type="NCBI Taxonomy" id="680378"/>
    <lineage>
        <taxon>Bacteria</taxon>
        <taxon>Bacillati</taxon>
        <taxon>Bacillota</taxon>
        <taxon>Clostridia</taxon>
        <taxon>Lachnospirales</taxon>
        <taxon>Natranaerovirgaceae</taxon>
        <taxon>Natranaerovirga</taxon>
    </lineage>
</organism>
<protein>
    <submittedName>
        <fullName evidence="9">Carbon starvation protein</fullName>
    </submittedName>
</protein>
<feature type="transmembrane region" description="Helical" evidence="7">
    <location>
        <begin position="434"/>
        <end position="452"/>
    </location>
</feature>
<feature type="transmembrane region" description="Helical" evidence="7">
    <location>
        <begin position="166"/>
        <end position="188"/>
    </location>
</feature>
<feature type="transmembrane region" description="Helical" evidence="7">
    <location>
        <begin position="371"/>
        <end position="396"/>
    </location>
</feature>
<accession>A0A4R1MJ69</accession>
<proteinExistence type="inferred from homology"/>
<feature type="transmembrane region" description="Helical" evidence="7">
    <location>
        <begin position="225"/>
        <end position="245"/>
    </location>
</feature>
<dbReference type="Proteomes" id="UP000294545">
    <property type="component" value="Unassembled WGS sequence"/>
</dbReference>
<comment type="subcellular location">
    <subcellularLocation>
        <location evidence="1">Cell membrane</location>
        <topology evidence="1">Multi-pass membrane protein</topology>
    </subcellularLocation>
</comment>
<dbReference type="PANTHER" id="PTHR30252">
    <property type="entry name" value="INNER MEMBRANE PEPTIDE TRANSPORTER"/>
    <property type="match status" value="1"/>
</dbReference>
<feature type="transmembrane region" description="Helical" evidence="7">
    <location>
        <begin position="290"/>
        <end position="309"/>
    </location>
</feature>
<name>A0A4R1MJ69_9FIRM</name>
<reference evidence="9 10" key="1">
    <citation type="submission" date="2019-03" db="EMBL/GenBank/DDBJ databases">
        <title>Genomic Encyclopedia of Type Strains, Phase IV (KMG-IV): sequencing the most valuable type-strain genomes for metagenomic binning, comparative biology and taxonomic classification.</title>
        <authorList>
            <person name="Goeker M."/>
        </authorList>
    </citation>
    <scope>NUCLEOTIDE SEQUENCE [LARGE SCALE GENOMIC DNA]</scope>
    <source>
        <strain evidence="9 10">DSM 24176</strain>
    </source>
</reference>
<keyword evidence="3" id="KW-1003">Cell membrane</keyword>
<comment type="caution">
    <text evidence="9">The sequence shown here is derived from an EMBL/GenBank/DDBJ whole genome shotgun (WGS) entry which is preliminary data.</text>
</comment>
<feature type="transmembrane region" description="Helical" evidence="7">
    <location>
        <begin position="250"/>
        <end position="270"/>
    </location>
</feature>
<dbReference type="AlphaFoldDB" id="A0A4R1MJ69"/>
<dbReference type="GO" id="GO:0005886">
    <property type="term" value="C:plasma membrane"/>
    <property type="evidence" value="ECO:0007669"/>
    <property type="project" value="UniProtKB-SubCell"/>
</dbReference>
<feature type="transmembrane region" description="Helical" evidence="7">
    <location>
        <begin position="485"/>
        <end position="508"/>
    </location>
</feature>
<feature type="transmembrane region" description="Helical" evidence="7">
    <location>
        <begin position="6"/>
        <end position="26"/>
    </location>
</feature>
<gene>
    <name evidence="9" type="ORF">EDC19_2200</name>
</gene>
<evidence type="ECO:0000256" key="3">
    <source>
        <dbReference type="ARBA" id="ARBA00022475"/>
    </source>
</evidence>
<dbReference type="Pfam" id="PF02554">
    <property type="entry name" value="CstA"/>
    <property type="match status" value="2"/>
</dbReference>
<dbReference type="InterPro" id="IPR051605">
    <property type="entry name" value="CstA"/>
</dbReference>
<feature type="transmembrane region" description="Helical" evidence="7">
    <location>
        <begin position="329"/>
        <end position="351"/>
    </location>
</feature>
<feature type="transmembrane region" description="Helical" evidence="7">
    <location>
        <begin position="85"/>
        <end position="108"/>
    </location>
</feature>
<evidence type="ECO:0000256" key="7">
    <source>
        <dbReference type="SAM" id="Phobius"/>
    </source>
</evidence>
<evidence type="ECO:0000259" key="8">
    <source>
        <dbReference type="Pfam" id="PF02554"/>
    </source>
</evidence>
<dbReference type="OrthoDB" id="9761224at2"/>
<dbReference type="EMBL" id="SMGQ01000014">
    <property type="protein sequence ID" value="TCK92465.1"/>
    <property type="molecule type" value="Genomic_DNA"/>
</dbReference>
<feature type="domain" description="CstA N-terminal" evidence="8">
    <location>
        <begin position="3"/>
        <end position="350"/>
    </location>
</feature>
<sequence length="567" mass="60840">MSGVLMMVISIVILGGAYLTYGKWLAKKWGIDSKAKTPAYTMNDGVDYVPAKPGVVFGHQFASIAGAGPINGPIIAAMFGWVPVLLWILIGGIFFGAVQDFAAMYASVKNKGRSVGYIIELYIGKTGKRLFLLFVWLFSILVIAAFADIVAGTFNGFGSDGSLNAANGATATTSILFIVAAVFFGFFIKNKKPSSWVSTIIGLALLIASIAIGLVFPIYINHSVWHYIVFAYIFVASITPVWALLQPRDYLNSFLLIAMMGAAVIGIIVANPTIELSAYTQFNVNGQMMFPVLFVTIACGAVSGFHALVSSGTSSKQIQNEKQMLPISFGAMLLECLLAVFALITVGALAVGGQLPEGTPPIIFAEGISSFIGVIGIPEAATYTIITLAVSAFALTSLDSVARVGRLSFQELFLDAETDENNMSFLQHILTNKFFATAITLFFGYLLSVAGYQNIWPLFGSANQLLSALALIALAVFLKKTKRSGFMLWGPMVIMLLVTYTALGITVGNIISKFGTSDFVFYSDGLQLIFGILLMILGVFVAISGFAKILQKENDKESSFKEIKQAV</sequence>
<evidence type="ECO:0000256" key="1">
    <source>
        <dbReference type="ARBA" id="ARBA00004651"/>
    </source>
</evidence>
<evidence type="ECO:0000256" key="5">
    <source>
        <dbReference type="ARBA" id="ARBA00022989"/>
    </source>
</evidence>
<keyword evidence="6 7" id="KW-0472">Membrane</keyword>
<comment type="similarity">
    <text evidence="2">Belongs to the peptide transporter carbon starvation (CstA) (TC 2.A.114) family.</text>
</comment>
<dbReference type="PANTHER" id="PTHR30252:SF0">
    <property type="entry name" value="PEPTIDE TRANSPORTER CSTA"/>
    <property type="match status" value="1"/>
</dbReference>
<feature type="transmembrane region" description="Helical" evidence="7">
    <location>
        <begin position="458"/>
        <end position="478"/>
    </location>
</feature>
<feature type="transmembrane region" description="Helical" evidence="7">
    <location>
        <begin position="200"/>
        <end position="219"/>
    </location>
</feature>